<feature type="compositionally biased region" description="Low complexity" evidence="1">
    <location>
        <begin position="24"/>
        <end position="46"/>
    </location>
</feature>
<evidence type="ECO:0000313" key="2">
    <source>
        <dbReference type="EMBL" id="KAL3615211.1"/>
    </source>
</evidence>
<comment type="caution">
    <text evidence="2">The sequence shown here is derived from an EMBL/GenBank/DDBJ whole genome shotgun (WGS) entry which is preliminary data.</text>
</comment>
<evidence type="ECO:0000313" key="3">
    <source>
        <dbReference type="Proteomes" id="UP001632038"/>
    </source>
</evidence>
<feature type="region of interest" description="Disordered" evidence="1">
    <location>
        <begin position="1"/>
        <end position="68"/>
    </location>
</feature>
<accession>A0ABD3BDR9</accession>
<evidence type="ECO:0000256" key="1">
    <source>
        <dbReference type="SAM" id="MobiDB-lite"/>
    </source>
</evidence>
<reference evidence="3" key="1">
    <citation type="journal article" date="2024" name="IScience">
        <title>Strigolactones Initiate the Formation of Haustorium-like Structures in Castilleja.</title>
        <authorList>
            <person name="Buerger M."/>
            <person name="Peterson D."/>
            <person name="Chory J."/>
        </authorList>
    </citation>
    <scope>NUCLEOTIDE SEQUENCE [LARGE SCALE GENOMIC DNA]</scope>
</reference>
<name>A0ABD3BDR9_9LAMI</name>
<gene>
    <name evidence="2" type="ORF">CASFOL_040872</name>
</gene>
<dbReference type="AlphaFoldDB" id="A0ABD3BDR9"/>
<organism evidence="2 3">
    <name type="scientific">Castilleja foliolosa</name>
    <dbReference type="NCBI Taxonomy" id="1961234"/>
    <lineage>
        <taxon>Eukaryota</taxon>
        <taxon>Viridiplantae</taxon>
        <taxon>Streptophyta</taxon>
        <taxon>Embryophyta</taxon>
        <taxon>Tracheophyta</taxon>
        <taxon>Spermatophyta</taxon>
        <taxon>Magnoliopsida</taxon>
        <taxon>eudicotyledons</taxon>
        <taxon>Gunneridae</taxon>
        <taxon>Pentapetalae</taxon>
        <taxon>asterids</taxon>
        <taxon>lamiids</taxon>
        <taxon>Lamiales</taxon>
        <taxon>Orobanchaceae</taxon>
        <taxon>Pedicularideae</taxon>
        <taxon>Castillejinae</taxon>
        <taxon>Castilleja</taxon>
    </lineage>
</organism>
<protein>
    <submittedName>
        <fullName evidence="2">Uncharacterized protein</fullName>
    </submittedName>
</protein>
<proteinExistence type="predicted"/>
<sequence length="125" mass="13673">MASSDNNNMEIELYRPSQVGETDAANPTNAENPTNSTNANSANAAELSTTISDNENADADSTLVGNGSDRRSEIRQVKKLASYWTSRRMLYKISITVLENKLSSVFAKVVLGLICITQEARFQLL</sequence>
<dbReference type="Proteomes" id="UP001632038">
    <property type="component" value="Unassembled WGS sequence"/>
</dbReference>
<dbReference type="EMBL" id="JAVIJP010000100">
    <property type="protein sequence ID" value="KAL3615211.1"/>
    <property type="molecule type" value="Genomic_DNA"/>
</dbReference>
<keyword evidence="3" id="KW-1185">Reference proteome</keyword>